<dbReference type="PANTHER" id="PTHR43491:SF2">
    <property type="entry name" value="UDP-N-ACETYL-D-MANNOSAMINE DEHYDROGENASE"/>
    <property type="match status" value="1"/>
</dbReference>
<evidence type="ECO:0000256" key="4">
    <source>
        <dbReference type="PIRNR" id="PIRNR000124"/>
    </source>
</evidence>
<protein>
    <submittedName>
        <fullName evidence="6">GDP-mannose dehydrogenase</fullName>
    </submittedName>
</protein>
<keyword evidence="2" id="KW-0560">Oxidoreductase</keyword>
<dbReference type="SMART" id="SM00984">
    <property type="entry name" value="UDPG_MGDP_dh_C"/>
    <property type="match status" value="1"/>
</dbReference>
<comment type="caution">
    <text evidence="6">The sequence shown here is derived from an EMBL/GenBank/DDBJ whole genome shotgun (WGS) entry which is preliminary data.</text>
</comment>
<name>A0A2N3L6H2_9PROT</name>
<dbReference type="InterPro" id="IPR014027">
    <property type="entry name" value="UDP-Glc/GDP-Man_DH_C"/>
</dbReference>
<dbReference type="InterPro" id="IPR014026">
    <property type="entry name" value="UDP-Glc/GDP-Man_DH_dimer"/>
</dbReference>
<dbReference type="GO" id="GO:0000271">
    <property type="term" value="P:polysaccharide biosynthetic process"/>
    <property type="evidence" value="ECO:0007669"/>
    <property type="project" value="InterPro"/>
</dbReference>
<dbReference type="Proteomes" id="UP000233332">
    <property type="component" value="Unassembled WGS sequence"/>
</dbReference>
<dbReference type="PANTHER" id="PTHR43491">
    <property type="entry name" value="UDP-N-ACETYL-D-MANNOSAMINE DEHYDROGENASE"/>
    <property type="match status" value="1"/>
</dbReference>
<dbReference type="SUPFAM" id="SSF52413">
    <property type="entry name" value="UDP-glucose/GDP-mannose dehydrogenase C-terminal domain"/>
    <property type="match status" value="1"/>
</dbReference>
<evidence type="ECO:0000256" key="3">
    <source>
        <dbReference type="ARBA" id="ARBA00023027"/>
    </source>
</evidence>
<accession>A0A2N3L6H2</accession>
<dbReference type="NCBIfam" id="TIGR03026">
    <property type="entry name" value="NDP-sugDHase"/>
    <property type="match status" value="1"/>
</dbReference>
<dbReference type="GO" id="GO:0016616">
    <property type="term" value="F:oxidoreductase activity, acting on the CH-OH group of donors, NAD or NADP as acceptor"/>
    <property type="evidence" value="ECO:0007669"/>
    <property type="project" value="InterPro"/>
</dbReference>
<dbReference type="InterPro" id="IPR008927">
    <property type="entry name" value="6-PGluconate_DH-like_C_sf"/>
</dbReference>
<dbReference type="RefSeq" id="WP_101302178.1">
    <property type="nucleotide sequence ID" value="NZ_NXGX01000004.1"/>
</dbReference>
<dbReference type="GO" id="GO:0016628">
    <property type="term" value="F:oxidoreductase activity, acting on the CH-CH group of donors, NAD or NADP as acceptor"/>
    <property type="evidence" value="ECO:0007669"/>
    <property type="project" value="InterPro"/>
</dbReference>
<evidence type="ECO:0000256" key="2">
    <source>
        <dbReference type="ARBA" id="ARBA00023002"/>
    </source>
</evidence>
<evidence type="ECO:0000256" key="1">
    <source>
        <dbReference type="ARBA" id="ARBA00006601"/>
    </source>
</evidence>
<dbReference type="Pfam" id="PF03720">
    <property type="entry name" value="UDPG_MGDP_dh_C"/>
    <property type="match status" value="1"/>
</dbReference>
<dbReference type="Pfam" id="PF00984">
    <property type="entry name" value="UDPG_MGDP_dh"/>
    <property type="match status" value="1"/>
</dbReference>
<dbReference type="PIRSF" id="PIRSF000124">
    <property type="entry name" value="UDPglc_GDPman_dh"/>
    <property type="match status" value="1"/>
</dbReference>
<dbReference type="SUPFAM" id="SSF48179">
    <property type="entry name" value="6-phosphogluconate dehydrogenase C-terminal domain-like"/>
    <property type="match status" value="1"/>
</dbReference>
<feature type="domain" description="UDP-glucose/GDP-mannose dehydrogenase C-terminal" evidence="5">
    <location>
        <begin position="315"/>
        <end position="417"/>
    </location>
</feature>
<evidence type="ECO:0000259" key="5">
    <source>
        <dbReference type="SMART" id="SM00984"/>
    </source>
</evidence>
<dbReference type="InterPro" id="IPR017476">
    <property type="entry name" value="UDP-Glc/GDP-Man"/>
</dbReference>
<dbReference type="InterPro" id="IPR036291">
    <property type="entry name" value="NAD(P)-bd_dom_sf"/>
</dbReference>
<dbReference type="GO" id="GO:0051287">
    <property type="term" value="F:NAD binding"/>
    <property type="evidence" value="ECO:0007669"/>
    <property type="project" value="InterPro"/>
</dbReference>
<dbReference type="Pfam" id="PF03721">
    <property type="entry name" value="UDPG_MGDP_dh_N"/>
    <property type="match status" value="1"/>
</dbReference>
<reference evidence="6 7" key="1">
    <citation type="submission" date="2017-09" db="EMBL/GenBank/DDBJ databases">
        <title>Biodiversity and function of Thalassospira species in the particle-attached aromatic-hydrocarbon-degrading consortia from the surface seawater of the China South Sea.</title>
        <authorList>
            <person name="Dong C."/>
            <person name="Lai Q."/>
            <person name="Shao Z."/>
        </authorList>
    </citation>
    <scope>NUCLEOTIDE SEQUENCE [LARGE SCALE GENOMIC DNA]</scope>
    <source>
        <strain evidence="6 7">139Z-12</strain>
    </source>
</reference>
<sequence length="429" mass="46108">MSHGRKISVIGLGYVGLPVAVAFGAAIGRTVAFDINKARIAQLKAGHDATGEVDAHELAAADLLLSDDPKDLAKADFHIVTVPTPIDSSNRPDLSPLRSASKTVGAILKKGDIVVYESTVYPGATEEVCVPILEKMSGLKSGSDFTVGYSPERINPGDREHRFTTITKVVSGQDKATLDIVADVYGSVVMAGIHKAPTIKAAEAAKVIENTQRDLNIALMNELSLIFDRAGIDTRDVLEAAGTKWNFLKFTPGLVGGHCIGVDPYYLTHKSEELGYYPQVVLAGRRVNDGMGEVVANKVIRALLRKGATKNPTVTVLGLTFKEDVPDIRNTRVIDIIRSLEDAGITVQVHDMHADKAEVAHEFDGLNLCGDDDLKPADALVLAVSHKEYVAKGWPLVQSLLKDGKGFVADVRAVLPRDAVPADIDLWRL</sequence>
<dbReference type="SUPFAM" id="SSF51735">
    <property type="entry name" value="NAD(P)-binding Rossmann-fold domains"/>
    <property type="match status" value="1"/>
</dbReference>
<dbReference type="EMBL" id="NXGX01000004">
    <property type="protein sequence ID" value="PKR58336.1"/>
    <property type="molecule type" value="Genomic_DNA"/>
</dbReference>
<evidence type="ECO:0000313" key="7">
    <source>
        <dbReference type="Proteomes" id="UP000233332"/>
    </source>
</evidence>
<dbReference type="InterPro" id="IPR001732">
    <property type="entry name" value="UDP-Glc/GDP-Man_DH_N"/>
</dbReference>
<organism evidence="6 7">
    <name type="scientific">Thalassospira lohafexi</name>
    <dbReference type="NCBI Taxonomy" id="744227"/>
    <lineage>
        <taxon>Bacteria</taxon>
        <taxon>Pseudomonadati</taxon>
        <taxon>Pseudomonadota</taxon>
        <taxon>Alphaproteobacteria</taxon>
        <taxon>Rhodospirillales</taxon>
        <taxon>Thalassospiraceae</taxon>
        <taxon>Thalassospira</taxon>
    </lineage>
</organism>
<keyword evidence="3" id="KW-0520">NAD</keyword>
<dbReference type="AlphaFoldDB" id="A0A2N3L6H2"/>
<evidence type="ECO:0000313" key="6">
    <source>
        <dbReference type="EMBL" id="PKR58336.1"/>
    </source>
</evidence>
<dbReference type="InterPro" id="IPR036220">
    <property type="entry name" value="UDP-Glc/GDP-Man_DH_C_sf"/>
</dbReference>
<dbReference type="PIRSF" id="PIRSF500136">
    <property type="entry name" value="UDP_ManNAc_DH"/>
    <property type="match status" value="1"/>
</dbReference>
<comment type="similarity">
    <text evidence="1 4">Belongs to the UDP-glucose/GDP-mannose dehydrogenase family.</text>
</comment>
<dbReference type="InterPro" id="IPR028359">
    <property type="entry name" value="UDP_ManNAc/GlcNAc_DH"/>
</dbReference>
<dbReference type="Gene3D" id="3.40.50.720">
    <property type="entry name" value="NAD(P)-binding Rossmann-like Domain"/>
    <property type="match status" value="2"/>
</dbReference>
<gene>
    <name evidence="6" type="ORF">COO92_11370</name>
</gene>
<proteinExistence type="inferred from homology"/>
<keyword evidence="7" id="KW-1185">Reference proteome</keyword>